<dbReference type="OrthoDB" id="341399at2157"/>
<comment type="caution">
    <text evidence="1">The sequence shown here is derived from an EMBL/GenBank/DDBJ whole genome shotgun (WGS) entry which is preliminary data.</text>
</comment>
<reference evidence="1 2" key="1">
    <citation type="submission" date="2019-02" db="EMBL/GenBank/DDBJ databases">
        <title>Halonotius sp. a new haloqrchaeon isolated from saline water.</title>
        <authorList>
            <person name="Duran-Viseras A."/>
            <person name="Sanchez-Porro C."/>
            <person name="Ventosa A."/>
        </authorList>
    </citation>
    <scope>NUCLEOTIDE SEQUENCE [LARGE SCALE GENOMIC DNA]</scope>
    <source>
        <strain evidence="1 2">F9-27</strain>
    </source>
</reference>
<sequence>MAGRPSPRNTDQLYALSNRGEYGTLIRYIRNHNDESVRFGAAGVLSESIEGFKEEVTPQLQQALVESVLNDPSDDVRAAVLNVLLAINESTIDTIITRLETDPQSTPTGTPYPLILTKWHAKPRAPLRFLAVAGFGRARSRNTIEKLRTTIIREENMRVLRRAIEEGGAVGDERFVTPIQEHLRLDNEKYEGTTKSKQVTRVKEAAVEALVKIGSSGAYEALLTASRSSDETLKEHVISEIGKFGAQDTIDVVVDKLDADDNETLRQEAAEGVMTTFRESDFEDGHSVRQRTIEKIDEEISTEVSEEFATIVSEAPRNAEKRNAAWLLGQLESETDIAVDSLLDALNDDDEYLRTIAAASLTNIDHSKLEEKVDAVLDTADEDSEAHKLASFLKSHLTNDAEAAKKELVDYRYVSKPSDYTVDRA</sequence>
<dbReference type="GO" id="GO:0016491">
    <property type="term" value="F:oxidoreductase activity"/>
    <property type="evidence" value="ECO:0007669"/>
    <property type="project" value="TreeGrafter"/>
</dbReference>
<keyword evidence="2" id="KW-1185">Reference proteome</keyword>
<dbReference type="Proteomes" id="UP000315385">
    <property type="component" value="Unassembled WGS sequence"/>
</dbReference>
<dbReference type="InterPro" id="IPR016024">
    <property type="entry name" value="ARM-type_fold"/>
</dbReference>
<organism evidence="1 2">
    <name type="scientific">Halonotius roseus</name>
    <dbReference type="NCBI Taxonomy" id="2511997"/>
    <lineage>
        <taxon>Archaea</taxon>
        <taxon>Methanobacteriati</taxon>
        <taxon>Methanobacteriota</taxon>
        <taxon>Stenosarchaea group</taxon>
        <taxon>Halobacteria</taxon>
        <taxon>Halobacteriales</taxon>
        <taxon>Haloferacaceae</taxon>
        <taxon>Halonotius</taxon>
    </lineage>
</organism>
<dbReference type="PANTHER" id="PTHR12697:SF5">
    <property type="entry name" value="DEOXYHYPUSINE HYDROXYLASE"/>
    <property type="match status" value="1"/>
</dbReference>
<dbReference type="Pfam" id="PF13646">
    <property type="entry name" value="HEAT_2"/>
    <property type="match status" value="1"/>
</dbReference>
<evidence type="ECO:0000313" key="2">
    <source>
        <dbReference type="Proteomes" id="UP000315385"/>
    </source>
</evidence>
<dbReference type="InterPro" id="IPR004155">
    <property type="entry name" value="PBS_lyase_HEAT"/>
</dbReference>
<dbReference type="AlphaFoldDB" id="A0A544QLV4"/>
<accession>A0A544QLV4</accession>
<dbReference type="RefSeq" id="WP_142444169.1">
    <property type="nucleotide sequence ID" value="NZ_SESI01000003.1"/>
</dbReference>
<dbReference type="SUPFAM" id="SSF48371">
    <property type="entry name" value="ARM repeat"/>
    <property type="match status" value="1"/>
</dbReference>
<protein>
    <submittedName>
        <fullName evidence="1">HEAT repeat domain-containing protein</fullName>
    </submittedName>
</protein>
<dbReference type="PANTHER" id="PTHR12697">
    <property type="entry name" value="PBS LYASE HEAT-LIKE PROTEIN"/>
    <property type="match status" value="1"/>
</dbReference>
<dbReference type="Gene3D" id="1.25.10.10">
    <property type="entry name" value="Leucine-rich Repeat Variant"/>
    <property type="match status" value="3"/>
</dbReference>
<dbReference type="SMART" id="SM00567">
    <property type="entry name" value="EZ_HEAT"/>
    <property type="match status" value="5"/>
</dbReference>
<gene>
    <name evidence="1" type="ORF">EWF95_11255</name>
</gene>
<evidence type="ECO:0000313" key="1">
    <source>
        <dbReference type="EMBL" id="TQQ79581.1"/>
    </source>
</evidence>
<dbReference type="EMBL" id="SESI01000003">
    <property type="protein sequence ID" value="TQQ79581.1"/>
    <property type="molecule type" value="Genomic_DNA"/>
</dbReference>
<dbReference type="InterPro" id="IPR011989">
    <property type="entry name" value="ARM-like"/>
</dbReference>
<proteinExistence type="predicted"/>
<name>A0A544QLV4_9EURY</name>